<comment type="caution">
    <text evidence="1">The sequence shown here is derived from an EMBL/GenBank/DDBJ whole genome shotgun (WGS) entry which is preliminary data.</text>
</comment>
<gene>
    <name evidence="1" type="ORF">HA052_06755</name>
</gene>
<organism evidence="1 2">
    <name type="scientific">Chromobacterium fluminis</name>
    <dbReference type="NCBI Taxonomy" id="3044269"/>
    <lineage>
        <taxon>Bacteria</taxon>
        <taxon>Pseudomonadati</taxon>
        <taxon>Pseudomonadota</taxon>
        <taxon>Betaproteobacteria</taxon>
        <taxon>Neisseriales</taxon>
        <taxon>Chromobacteriaceae</taxon>
        <taxon>Chromobacterium</taxon>
    </lineage>
</organism>
<proteinExistence type="predicted"/>
<protein>
    <submittedName>
        <fullName evidence="1">Uncharacterized protein</fullName>
    </submittedName>
</protein>
<accession>A0ABX0KZF0</accession>
<dbReference type="EMBL" id="JAAOMA010000006">
    <property type="protein sequence ID" value="NHR04894.1"/>
    <property type="molecule type" value="Genomic_DNA"/>
</dbReference>
<evidence type="ECO:0000313" key="1">
    <source>
        <dbReference type="EMBL" id="NHR04894.1"/>
    </source>
</evidence>
<name>A0ABX0KZF0_9NEIS</name>
<dbReference type="Proteomes" id="UP001515641">
    <property type="component" value="Unassembled WGS sequence"/>
</dbReference>
<reference evidence="1 2" key="1">
    <citation type="submission" date="2020-03" db="EMBL/GenBank/DDBJ databases">
        <title>Draft genome sequence of environmentally isolated cultures.</title>
        <authorList>
            <person name="Wilson H.S."/>
            <person name="De Leon M.E."/>
        </authorList>
    </citation>
    <scope>NUCLEOTIDE SEQUENCE [LARGE SCALE GENOMIC DNA]</scope>
    <source>
        <strain evidence="1 2">HSC-31F16</strain>
    </source>
</reference>
<keyword evidence="2" id="KW-1185">Reference proteome</keyword>
<sequence length="94" mass="10351">MNSIIPDSDIVHKIGLVLGRNVSLLKGGDVGSFEGFSEKDLSDFRLLDSRSGVLAISYIRYRLAVKVDMNVVVSFLAAVVQQGVTIQKWERPSK</sequence>
<evidence type="ECO:0000313" key="2">
    <source>
        <dbReference type="Proteomes" id="UP001515641"/>
    </source>
</evidence>
<dbReference type="RefSeq" id="WP_166451313.1">
    <property type="nucleotide sequence ID" value="NZ_JAAOMA010000006.1"/>
</dbReference>